<name>A0A2G2WGI5_CAPBA</name>
<evidence type="ECO:0000313" key="1">
    <source>
        <dbReference type="EMBL" id="PHT44279.1"/>
    </source>
</evidence>
<sequence>MPGRLGSGIVLSVSVVGVKIVQTGSFRAKLICYSPRFRGWALDSGVLSTKILSRHAKEFGKWPNIVCLCGRVYLGGQTSETVQIGLFQAKSVSYNPRFRAWAQGLACYGPKIDRGVPRRLGSGLVLSVCVSGAMWVVKRAKRQQMEHFWAKSVCLAHGFEGGPWVRVFCWPKIDWGMPERLGSGLVLSVCVGEVICVVKREKLCKRGIFEPNRCVIAHGSRLLLVVNMGECTPPPPRIGKIGPYTVFMTPPPNSGSVQPPQPVQTVVDKSSCPVWSPPMQYDKPSNSTFGFFSNALAKLQNAHESLDEQVAYWFGLNQSKYQWALDDYYDTKTILSHSLFLLQSVDFCFTPATEIYSKWLRYHASFVFIYFSFGDVMAKDDADSLGV</sequence>
<gene>
    <name evidence="1" type="ORF">CQW23_18304</name>
</gene>
<evidence type="ECO:0000313" key="2">
    <source>
        <dbReference type="Proteomes" id="UP000224567"/>
    </source>
</evidence>
<protein>
    <submittedName>
        <fullName evidence="1">Uncharacterized protein</fullName>
    </submittedName>
</protein>
<organism evidence="1 2">
    <name type="scientific">Capsicum baccatum</name>
    <name type="common">Peruvian pepper</name>
    <dbReference type="NCBI Taxonomy" id="33114"/>
    <lineage>
        <taxon>Eukaryota</taxon>
        <taxon>Viridiplantae</taxon>
        <taxon>Streptophyta</taxon>
        <taxon>Embryophyta</taxon>
        <taxon>Tracheophyta</taxon>
        <taxon>Spermatophyta</taxon>
        <taxon>Magnoliopsida</taxon>
        <taxon>eudicotyledons</taxon>
        <taxon>Gunneridae</taxon>
        <taxon>Pentapetalae</taxon>
        <taxon>asterids</taxon>
        <taxon>lamiids</taxon>
        <taxon>Solanales</taxon>
        <taxon>Solanaceae</taxon>
        <taxon>Solanoideae</taxon>
        <taxon>Capsiceae</taxon>
        <taxon>Capsicum</taxon>
    </lineage>
</organism>
<dbReference type="PANTHER" id="PTHR37376">
    <property type="entry name" value="EXPRESSED PROTEIN"/>
    <property type="match status" value="1"/>
</dbReference>
<keyword evidence="2" id="KW-1185">Reference proteome</keyword>
<dbReference type="STRING" id="33114.A0A2G2WGI5"/>
<dbReference type="OrthoDB" id="45963at2759"/>
<accession>A0A2G2WGI5</accession>
<reference evidence="1 2" key="1">
    <citation type="journal article" date="2017" name="Genome Biol.">
        <title>New reference genome sequences of hot pepper reveal the massive evolution of plant disease-resistance genes by retroduplication.</title>
        <authorList>
            <person name="Kim S."/>
            <person name="Park J."/>
            <person name="Yeom S.I."/>
            <person name="Kim Y.M."/>
            <person name="Seo E."/>
            <person name="Kim K.T."/>
            <person name="Kim M.S."/>
            <person name="Lee J.M."/>
            <person name="Cheong K."/>
            <person name="Shin H.S."/>
            <person name="Kim S.B."/>
            <person name="Han K."/>
            <person name="Lee J."/>
            <person name="Park M."/>
            <person name="Lee H.A."/>
            <person name="Lee H.Y."/>
            <person name="Lee Y."/>
            <person name="Oh S."/>
            <person name="Lee J.H."/>
            <person name="Choi E."/>
            <person name="Choi E."/>
            <person name="Lee S.E."/>
            <person name="Jeon J."/>
            <person name="Kim H."/>
            <person name="Choi G."/>
            <person name="Song H."/>
            <person name="Lee J."/>
            <person name="Lee S.C."/>
            <person name="Kwon J.K."/>
            <person name="Lee H.Y."/>
            <person name="Koo N."/>
            <person name="Hong Y."/>
            <person name="Kim R.W."/>
            <person name="Kang W.H."/>
            <person name="Huh J.H."/>
            <person name="Kang B.C."/>
            <person name="Yang T.J."/>
            <person name="Lee Y.H."/>
            <person name="Bennetzen J.L."/>
            <person name="Choi D."/>
        </authorList>
    </citation>
    <scope>NUCLEOTIDE SEQUENCE [LARGE SCALE GENOMIC DNA]</scope>
    <source>
        <strain evidence="2">cv. PBC81</strain>
    </source>
</reference>
<reference evidence="2" key="2">
    <citation type="journal article" date="2017" name="J. Anim. Genet.">
        <title>Multiple reference genome sequences of hot pepper reveal the massive evolution of plant disease resistance genes by retroduplication.</title>
        <authorList>
            <person name="Kim S."/>
            <person name="Park J."/>
            <person name="Yeom S.-I."/>
            <person name="Kim Y.-M."/>
            <person name="Seo E."/>
            <person name="Kim K.-T."/>
            <person name="Kim M.-S."/>
            <person name="Lee J.M."/>
            <person name="Cheong K."/>
            <person name="Shin H.-S."/>
            <person name="Kim S.-B."/>
            <person name="Han K."/>
            <person name="Lee J."/>
            <person name="Park M."/>
            <person name="Lee H.-A."/>
            <person name="Lee H.-Y."/>
            <person name="Lee Y."/>
            <person name="Oh S."/>
            <person name="Lee J.H."/>
            <person name="Choi E."/>
            <person name="Choi E."/>
            <person name="Lee S.E."/>
            <person name="Jeon J."/>
            <person name="Kim H."/>
            <person name="Choi G."/>
            <person name="Song H."/>
            <person name="Lee J."/>
            <person name="Lee S.-C."/>
            <person name="Kwon J.-K."/>
            <person name="Lee H.-Y."/>
            <person name="Koo N."/>
            <person name="Hong Y."/>
            <person name="Kim R.W."/>
            <person name="Kang W.-H."/>
            <person name="Huh J.H."/>
            <person name="Kang B.-C."/>
            <person name="Yang T.-J."/>
            <person name="Lee Y.-H."/>
            <person name="Bennetzen J.L."/>
            <person name="Choi D."/>
        </authorList>
    </citation>
    <scope>NUCLEOTIDE SEQUENCE [LARGE SCALE GENOMIC DNA]</scope>
    <source>
        <strain evidence="2">cv. PBC81</strain>
    </source>
</reference>
<dbReference type="Proteomes" id="UP000224567">
    <property type="component" value="Unassembled WGS sequence"/>
</dbReference>
<dbReference type="EMBL" id="MLFT02000007">
    <property type="protein sequence ID" value="PHT44279.1"/>
    <property type="molecule type" value="Genomic_DNA"/>
</dbReference>
<proteinExistence type="predicted"/>
<comment type="caution">
    <text evidence="1">The sequence shown here is derived from an EMBL/GenBank/DDBJ whole genome shotgun (WGS) entry which is preliminary data.</text>
</comment>
<dbReference type="AlphaFoldDB" id="A0A2G2WGI5"/>
<dbReference type="PANTHER" id="PTHR37376:SF1">
    <property type="entry name" value="EXPRESSED PROTEIN"/>
    <property type="match status" value="1"/>
</dbReference>